<evidence type="ECO:0000256" key="6">
    <source>
        <dbReference type="ARBA" id="ARBA00023077"/>
    </source>
</evidence>
<keyword evidence="4 10" id="KW-0812">Transmembrane</keyword>
<evidence type="ECO:0000256" key="3">
    <source>
        <dbReference type="ARBA" id="ARBA00022452"/>
    </source>
</evidence>
<evidence type="ECO:0000256" key="2">
    <source>
        <dbReference type="ARBA" id="ARBA00022448"/>
    </source>
</evidence>
<comment type="subcellular location">
    <subcellularLocation>
        <location evidence="1 10">Cell outer membrane</location>
        <topology evidence="1 10">Multi-pass membrane protein</topology>
    </subcellularLocation>
</comment>
<evidence type="ECO:0000256" key="1">
    <source>
        <dbReference type="ARBA" id="ARBA00004571"/>
    </source>
</evidence>
<keyword evidence="6 11" id="KW-0798">TonB box</keyword>
<comment type="similarity">
    <text evidence="10 11">Belongs to the TonB-dependent receptor family.</text>
</comment>
<organism evidence="15 16">
    <name type="scientific">Salinimicrobium flavum</name>
    <dbReference type="NCBI Taxonomy" id="1737065"/>
    <lineage>
        <taxon>Bacteria</taxon>
        <taxon>Pseudomonadati</taxon>
        <taxon>Bacteroidota</taxon>
        <taxon>Flavobacteriia</taxon>
        <taxon>Flavobacteriales</taxon>
        <taxon>Flavobacteriaceae</taxon>
        <taxon>Salinimicrobium</taxon>
    </lineage>
</organism>
<evidence type="ECO:0000256" key="12">
    <source>
        <dbReference type="SAM" id="SignalP"/>
    </source>
</evidence>
<feature type="domain" description="TonB-dependent receptor plug" evidence="14">
    <location>
        <begin position="47"/>
        <end position="145"/>
    </location>
</feature>
<evidence type="ECO:0000256" key="8">
    <source>
        <dbReference type="ARBA" id="ARBA00023170"/>
    </source>
</evidence>
<keyword evidence="9 10" id="KW-0998">Cell outer membrane</keyword>
<evidence type="ECO:0000256" key="9">
    <source>
        <dbReference type="ARBA" id="ARBA00023237"/>
    </source>
</evidence>
<dbReference type="RefSeq" id="WP_380754465.1">
    <property type="nucleotide sequence ID" value="NZ_JBHULT010000012.1"/>
</dbReference>
<dbReference type="InterPro" id="IPR000531">
    <property type="entry name" value="Beta-barrel_TonB"/>
</dbReference>
<evidence type="ECO:0000313" key="16">
    <source>
        <dbReference type="Proteomes" id="UP001597468"/>
    </source>
</evidence>
<evidence type="ECO:0000256" key="5">
    <source>
        <dbReference type="ARBA" id="ARBA00022729"/>
    </source>
</evidence>
<dbReference type="PANTHER" id="PTHR30069:SF29">
    <property type="entry name" value="HEMOGLOBIN AND HEMOGLOBIN-HAPTOGLOBIN-BINDING PROTEIN 1-RELATED"/>
    <property type="match status" value="1"/>
</dbReference>
<evidence type="ECO:0000256" key="10">
    <source>
        <dbReference type="PROSITE-ProRule" id="PRU01360"/>
    </source>
</evidence>
<dbReference type="InterPro" id="IPR036942">
    <property type="entry name" value="Beta-barrel_TonB_sf"/>
</dbReference>
<sequence length="608" mass="68699">MMKKRNFYILFFLLLQGAPVFAQNDSVNLLAEIVLSDVRLYKNSPGNTVTVLKDSVLEHNQPSLMSVLKFNSPIHFKENGPGMVASASFRGTTASQTAVIWNGININSQFTGQTDFNTLFASGYDHIGIRSGGGSVLYGSGAIGGSVHLNNSFRFGKGFKNELRLKYGSFNTFFGDYHGDFSSEDTNVQLQFSRHSSDNDFNYPDGEKANVNGDFKNKGFNAAIAHILDEKNTLKLYTQYYDGGRGFSGTLTAPSKSRFEDVNSRNLLEWKGLFNSFTSNLRLAYLDEKYRYYENREQEAHVYGNAKTGIVKYDLAYELTPDIVISGIAHLDHTTGEGTNIGEQERTTGSLGFLFSHELDRFRYQISGRKEITDSYDSPLLFSLSSGYEVTDSYRVKLNFSKNYRIPTFNDLFWYAGGNRELEPEKSLQAEIGQDLELKDLKISLTGFVMEIDNLLRWIPGADGLWKPENTKSVRNYGLEAVAAWEKEYGEHQFLFSGTYAYTHSEDQTTGKMLIYVPRHKLTASAGYGFRKFSAFYQFLNTGRVYTSSDNNYSLDSYLLSNIGVDYDLLKTISLGVEVLNLWDVNYHSMPSRPMPGRSYNTKLTFKF</sequence>
<reference evidence="16" key="1">
    <citation type="journal article" date="2019" name="Int. J. Syst. Evol. Microbiol.">
        <title>The Global Catalogue of Microorganisms (GCM) 10K type strain sequencing project: providing services to taxonomists for standard genome sequencing and annotation.</title>
        <authorList>
            <consortium name="The Broad Institute Genomics Platform"/>
            <consortium name="The Broad Institute Genome Sequencing Center for Infectious Disease"/>
            <person name="Wu L."/>
            <person name="Ma J."/>
        </authorList>
    </citation>
    <scope>NUCLEOTIDE SEQUENCE [LARGE SCALE GENOMIC DNA]</scope>
    <source>
        <strain evidence="16">KCTC 42585</strain>
    </source>
</reference>
<dbReference type="PANTHER" id="PTHR30069">
    <property type="entry name" value="TONB-DEPENDENT OUTER MEMBRANE RECEPTOR"/>
    <property type="match status" value="1"/>
</dbReference>
<dbReference type="Pfam" id="PF00593">
    <property type="entry name" value="TonB_dep_Rec_b-barrel"/>
    <property type="match status" value="1"/>
</dbReference>
<evidence type="ECO:0000259" key="14">
    <source>
        <dbReference type="Pfam" id="PF07715"/>
    </source>
</evidence>
<dbReference type="InterPro" id="IPR039426">
    <property type="entry name" value="TonB-dep_rcpt-like"/>
</dbReference>
<accession>A0ABW5J092</accession>
<feature type="domain" description="TonB-dependent receptor-like beta-barrel" evidence="13">
    <location>
        <begin position="171"/>
        <end position="582"/>
    </location>
</feature>
<keyword evidence="7 10" id="KW-0472">Membrane</keyword>
<keyword evidence="8 15" id="KW-0675">Receptor</keyword>
<feature type="signal peptide" evidence="12">
    <location>
        <begin position="1"/>
        <end position="22"/>
    </location>
</feature>
<keyword evidence="5 12" id="KW-0732">Signal</keyword>
<feature type="chain" id="PRO_5047463050" evidence="12">
    <location>
        <begin position="23"/>
        <end position="608"/>
    </location>
</feature>
<evidence type="ECO:0000256" key="4">
    <source>
        <dbReference type="ARBA" id="ARBA00022692"/>
    </source>
</evidence>
<comment type="caution">
    <text evidence="15">The sequence shown here is derived from an EMBL/GenBank/DDBJ whole genome shotgun (WGS) entry which is preliminary data.</text>
</comment>
<dbReference type="Proteomes" id="UP001597468">
    <property type="component" value="Unassembled WGS sequence"/>
</dbReference>
<dbReference type="Gene3D" id="2.170.130.10">
    <property type="entry name" value="TonB-dependent receptor, plug domain"/>
    <property type="match status" value="1"/>
</dbReference>
<keyword evidence="16" id="KW-1185">Reference proteome</keyword>
<evidence type="ECO:0000256" key="7">
    <source>
        <dbReference type="ARBA" id="ARBA00023136"/>
    </source>
</evidence>
<name>A0ABW5J092_9FLAO</name>
<evidence type="ECO:0000256" key="11">
    <source>
        <dbReference type="RuleBase" id="RU003357"/>
    </source>
</evidence>
<keyword evidence="2 10" id="KW-0813">Transport</keyword>
<dbReference type="PROSITE" id="PS52016">
    <property type="entry name" value="TONB_DEPENDENT_REC_3"/>
    <property type="match status" value="1"/>
</dbReference>
<proteinExistence type="inferred from homology"/>
<dbReference type="EMBL" id="JBHULT010000012">
    <property type="protein sequence ID" value="MFD2519045.1"/>
    <property type="molecule type" value="Genomic_DNA"/>
</dbReference>
<gene>
    <name evidence="15" type="ORF">ACFSTG_14150</name>
</gene>
<dbReference type="Pfam" id="PF07715">
    <property type="entry name" value="Plug"/>
    <property type="match status" value="1"/>
</dbReference>
<dbReference type="InterPro" id="IPR037066">
    <property type="entry name" value="Plug_dom_sf"/>
</dbReference>
<dbReference type="SUPFAM" id="SSF56935">
    <property type="entry name" value="Porins"/>
    <property type="match status" value="1"/>
</dbReference>
<protein>
    <submittedName>
        <fullName evidence="15">TonB-dependent receptor plug domain-containing protein</fullName>
    </submittedName>
</protein>
<dbReference type="Gene3D" id="2.40.170.20">
    <property type="entry name" value="TonB-dependent receptor, beta-barrel domain"/>
    <property type="match status" value="1"/>
</dbReference>
<evidence type="ECO:0000259" key="13">
    <source>
        <dbReference type="Pfam" id="PF00593"/>
    </source>
</evidence>
<keyword evidence="3 10" id="KW-1134">Transmembrane beta strand</keyword>
<evidence type="ECO:0000313" key="15">
    <source>
        <dbReference type="EMBL" id="MFD2519045.1"/>
    </source>
</evidence>
<dbReference type="InterPro" id="IPR012910">
    <property type="entry name" value="Plug_dom"/>
</dbReference>